<dbReference type="Proteomes" id="UP001596456">
    <property type="component" value="Unassembled WGS sequence"/>
</dbReference>
<organism evidence="2 3">
    <name type="scientific">Rhodocista pekingensis</name>
    <dbReference type="NCBI Taxonomy" id="201185"/>
    <lineage>
        <taxon>Bacteria</taxon>
        <taxon>Pseudomonadati</taxon>
        <taxon>Pseudomonadota</taxon>
        <taxon>Alphaproteobacteria</taxon>
        <taxon>Rhodospirillales</taxon>
        <taxon>Azospirillaceae</taxon>
        <taxon>Rhodocista</taxon>
    </lineage>
</organism>
<proteinExistence type="predicted"/>
<dbReference type="RefSeq" id="WP_377361173.1">
    <property type="nucleotide sequence ID" value="NZ_JBHTCM010000040.1"/>
</dbReference>
<dbReference type="InterPro" id="IPR036188">
    <property type="entry name" value="FAD/NAD-bd_sf"/>
</dbReference>
<sequence>MPSHEAGHGEWNGAFPSPLSGPLSMVRPTVAIVGAGASGALTALHLLSDPDGPRLFLIERREGFGPGTAYSTGNPEHLLNVRAGNMSAFPDRPGHFLAWMAEKGPGPVGPGDFVPRGVYGAYLQSLLREAATTASAVGRLMLVNDEAVGVEPGSRPRLRLAMGRDFRIDALVIATGNPQPEPPAVSDSGLYASDLYVADPWRAGALDRFRPDDPVLLLGTGLTMVDVVLSLEKQGHHGTRIALSRRGLLPHRHAPPPPIPPGPLPALPERLSEALHLVRRLARGPKDAFGRGDDWRSVIDALRPVTTGLWQAMDLETKRRFLRHLRPWWDIHRHRLAPQVADRILSLRDRGKLRVVAGRLRSFVLETDGSGRTVAAYWQPRGGDGLHCARVARVINCTGPGGDLSRGGPPIIRDLLGQGLARADPLTLGLDIDADGRLVGADGVAGRFYAVGPPTRGAFWETTAIPDIRVQAARVARTVLRDLG</sequence>
<protein>
    <submittedName>
        <fullName evidence="2">FAD/NAD(P)-binding protein</fullName>
    </submittedName>
</protein>
<dbReference type="PANTHER" id="PTHR40254:SF1">
    <property type="entry name" value="BLR0577 PROTEIN"/>
    <property type="match status" value="1"/>
</dbReference>
<dbReference type="SUPFAM" id="SSF51905">
    <property type="entry name" value="FAD/NAD(P)-binding domain"/>
    <property type="match status" value="1"/>
</dbReference>
<name>A0ABW2L1R6_9PROT</name>
<feature type="domain" description="FAD-dependent urate hydroxylase HpyO/Asp monooxygenase CreE-like FAD/NAD(P)-binding" evidence="1">
    <location>
        <begin position="31"/>
        <end position="177"/>
    </location>
</feature>
<keyword evidence="3" id="KW-1185">Reference proteome</keyword>
<comment type="caution">
    <text evidence="2">The sequence shown here is derived from an EMBL/GenBank/DDBJ whole genome shotgun (WGS) entry which is preliminary data.</text>
</comment>
<dbReference type="Pfam" id="PF13454">
    <property type="entry name" value="NAD_binding_9"/>
    <property type="match status" value="1"/>
</dbReference>
<evidence type="ECO:0000313" key="2">
    <source>
        <dbReference type="EMBL" id="MFC7335500.1"/>
    </source>
</evidence>
<dbReference type="InterPro" id="IPR052189">
    <property type="entry name" value="L-asp_N-monooxygenase_NS-form"/>
</dbReference>
<dbReference type="InterPro" id="IPR038732">
    <property type="entry name" value="HpyO/CreE_NAD-binding"/>
</dbReference>
<reference evidence="3" key="1">
    <citation type="journal article" date="2019" name="Int. J. Syst. Evol. Microbiol.">
        <title>The Global Catalogue of Microorganisms (GCM) 10K type strain sequencing project: providing services to taxonomists for standard genome sequencing and annotation.</title>
        <authorList>
            <consortium name="The Broad Institute Genomics Platform"/>
            <consortium name="The Broad Institute Genome Sequencing Center for Infectious Disease"/>
            <person name="Wu L."/>
            <person name="Ma J."/>
        </authorList>
    </citation>
    <scope>NUCLEOTIDE SEQUENCE [LARGE SCALE GENOMIC DNA]</scope>
    <source>
        <strain evidence="3">CGMCC 1.16275</strain>
    </source>
</reference>
<accession>A0ABW2L1R6</accession>
<dbReference type="PANTHER" id="PTHR40254">
    <property type="entry name" value="BLR0577 PROTEIN"/>
    <property type="match status" value="1"/>
</dbReference>
<dbReference type="EMBL" id="JBHTCM010000040">
    <property type="protein sequence ID" value="MFC7335500.1"/>
    <property type="molecule type" value="Genomic_DNA"/>
</dbReference>
<gene>
    <name evidence="2" type="ORF">ACFQPS_20220</name>
</gene>
<dbReference type="Gene3D" id="3.50.50.60">
    <property type="entry name" value="FAD/NAD(P)-binding domain"/>
    <property type="match status" value="1"/>
</dbReference>
<evidence type="ECO:0000313" key="3">
    <source>
        <dbReference type="Proteomes" id="UP001596456"/>
    </source>
</evidence>
<evidence type="ECO:0000259" key="1">
    <source>
        <dbReference type="Pfam" id="PF13454"/>
    </source>
</evidence>